<reference evidence="17" key="1">
    <citation type="journal article" date="2014" name="Proc. Natl. Acad. Sci. U.S.A.">
        <title>Extensive sampling of basidiomycete genomes demonstrates inadequacy of the white-rot/brown-rot paradigm for wood decay fungi.</title>
        <authorList>
            <person name="Riley R."/>
            <person name="Salamov A.A."/>
            <person name="Brown D.W."/>
            <person name="Nagy L.G."/>
            <person name="Floudas D."/>
            <person name="Held B.W."/>
            <person name="Levasseur A."/>
            <person name="Lombard V."/>
            <person name="Morin E."/>
            <person name="Otillar R."/>
            <person name="Lindquist E.A."/>
            <person name="Sun H."/>
            <person name="LaButti K.M."/>
            <person name="Schmutz J."/>
            <person name="Jabbour D."/>
            <person name="Luo H."/>
            <person name="Baker S.E."/>
            <person name="Pisabarro A.G."/>
            <person name="Walton J.D."/>
            <person name="Blanchette R.A."/>
            <person name="Henrissat B."/>
            <person name="Martin F."/>
            <person name="Cullen D."/>
            <person name="Hibbett D.S."/>
            <person name="Grigoriev I.V."/>
        </authorList>
    </citation>
    <scope>NUCLEOTIDE SEQUENCE [LARGE SCALE GENOMIC DNA]</scope>
    <source>
        <strain evidence="17">FD-172 SS1</strain>
    </source>
</reference>
<dbReference type="PANTHER" id="PTHR33478:SF1">
    <property type="entry name" value="EXTRACELLULAR METALLOPROTEINASE MEP"/>
    <property type="match status" value="1"/>
</dbReference>
<dbReference type="Pfam" id="PF07504">
    <property type="entry name" value="FTP"/>
    <property type="match status" value="1"/>
</dbReference>
<feature type="domain" description="PepSY" evidence="14">
    <location>
        <begin position="149"/>
        <end position="212"/>
    </location>
</feature>
<keyword evidence="5 12" id="KW-0479">Metal-binding</keyword>
<evidence type="ECO:0000256" key="4">
    <source>
        <dbReference type="ARBA" id="ARBA00022670"/>
    </source>
</evidence>
<evidence type="ECO:0000256" key="12">
    <source>
        <dbReference type="PIRSR" id="PIRSR601842-2"/>
    </source>
</evidence>
<keyword evidence="10 13" id="KW-0865">Zymogen</keyword>
<dbReference type="InterPro" id="IPR025711">
    <property type="entry name" value="PepSY"/>
</dbReference>
<dbReference type="InParanoid" id="A0A067N106"/>
<dbReference type="GO" id="GO:0008270">
    <property type="term" value="F:zinc ion binding"/>
    <property type="evidence" value="ECO:0007669"/>
    <property type="project" value="InterPro"/>
</dbReference>
<evidence type="ECO:0000256" key="8">
    <source>
        <dbReference type="ARBA" id="ARBA00022833"/>
    </source>
</evidence>
<comment type="cofactor">
    <cofactor evidence="12">
        <name>Zn(2+)</name>
        <dbReference type="ChEBI" id="CHEBI:29105"/>
    </cofactor>
    <text evidence="12">Binds 1 zinc ion per subunit.</text>
</comment>
<organism evidence="16 17">
    <name type="scientific">Botryobasidium botryosum (strain FD-172 SS1)</name>
    <dbReference type="NCBI Taxonomy" id="930990"/>
    <lineage>
        <taxon>Eukaryota</taxon>
        <taxon>Fungi</taxon>
        <taxon>Dikarya</taxon>
        <taxon>Basidiomycota</taxon>
        <taxon>Agaricomycotina</taxon>
        <taxon>Agaricomycetes</taxon>
        <taxon>Cantharellales</taxon>
        <taxon>Botryobasidiaceae</taxon>
        <taxon>Botryobasidium</taxon>
    </lineage>
</organism>
<evidence type="ECO:0000256" key="11">
    <source>
        <dbReference type="PIRSR" id="PIRSR601842-1"/>
    </source>
</evidence>
<evidence type="ECO:0000256" key="9">
    <source>
        <dbReference type="ARBA" id="ARBA00023049"/>
    </source>
</evidence>
<keyword evidence="9 13" id="KW-0482">Metalloprotease</keyword>
<dbReference type="HOGENOM" id="CLU_012703_4_2_1"/>
<evidence type="ECO:0000256" key="10">
    <source>
        <dbReference type="ARBA" id="ARBA00023145"/>
    </source>
</evidence>
<dbReference type="GO" id="GO:0005615">
    <property type="term" value="C:extracellular space"/>
    <property type="evidence" value="ECO:0007669"/>
    <property type="project" value="InterPro"/>
</dbReference>
<dbReference type="GO" id="GO:0006508">
    <property type="term" value="P:proteolysis"/>
    <property type="evidence" value="ECO:0007669"/>
    <property type="project" value="UniProtKB-KW"/>
</dbReference>
<dbReference type="EC" id="3.4.24.-" evidence="13"/>
<evidence type="ECO:0000259" key="14">
    <source>
        <dbReference type="Pfam" id="PF03413"/>
    </source>
</evidence>
<feature type="domain" description="FTP" evidence="15">
    <location>
        <begin position="102"/>
        <end position="137"/>
    </location>
</feature>
<dbReference type="Proteomes" id="UP000027195">
    <property type="component" value="Unassembled WGS sequence"/>
</dbReference>
<keyword evidence="17" id="KW-1185">Reference proteome</keyword>
<dbReference type="OrthoDB" id="3227768at2759"/>
<dbReference type="InterPro" id="IPR001842">
    <property type="entry name" value="Peptidase_M36"/>
</dbReference>
<comment type="subcellular location">
    <subcellularLocation>
        <location evidence="1 13">Secreted</location>
    </subcellularLocation>
</comment>
<dbReference type="CDD" id="cd09596">
    <property type="entry name" value="M36"/>
    <property type="match status" value="1"/>
</dbReference>
<dbReference type="SUPFAM" id="SSF55486">
    <property type="entry name" value="Metalloproteases ('zincins'), catalytic domain"/>
    <property type="match status" value="1"/>
</dbReference>
<proteinExistence type="inferred from homology"/>
<dbReference type="PANTHER" id="PTHR33478">
    <property type="entry name" value="EXTRACELLULAR METALLOPROTEINASE MEP"/>
    <property type="match status" value="1"/>
</dbReference>
<keyword evidence="8 12" id="KW-0862">Zinc</keyword>
<dbReference type="GO" id="GO:0004222">
    <property type="term" value="F:metalloendopeptidase activity"/>
    <property type="evidence" value="ECO:0007669"/>
    <property type="project" value="InterPro"/>
</dbReference>
<dbReference type="AlphaFoldDB" id="A0A067N106"/>
<evidence type="ECO:0000259" key="15">
    <source>
        <dbReference type="Pfam" id="PF07504"/>
    </source>
</evidence>
<feature type="signal peptide" evidence="13">
    <location>
        <begin position="1"/>
        <end position="19"/>
    </location>
</feature>
<evidence type="ECO:0000256" key="7">
    <source>
        <dbReference type="ARBA" id="ARBA00022801"/>
    </source>
</evidence>
<feature type="chain" id="PRO_5009359678" description="Extracellular metalloproteinase" evidence="13">
    <location>
        <begin position="20"/>
        <end position="581"/>
    </location>
</feature>
<dbReference type="InterPro" id="IPR027268">
    <property type="entry name" value="Peptidase_M4/M1_CTD_sf"/>
</dbReference>
<protein>
    <recommendedName>
        <fullName evidence="13">Extracellular metalloproteinase</fullName>
        <ecNumber evidence="13">3.4.24.-</ecNumber>
    </recommendedName>
    <alternativeName>
        <fullName evidence="13">Fungalysin</fullName>
    </alternativeName>
</protein>
<keyword evidence="4 13" id="KW-0645">Protease</keyword>
<dbReference type="InterPro" id="IPR050371">
    <property type="entry name" value="Fungal_virulence_M36"/>
</dbReference>
<sequence>MVHYTKGAALLLAATSVLASPWPETSKHATHRAREVAPGFKVHAYQPVSTYETFGEGIDHPLSKRETPATPEEAAISFLESHLGVEASTLSYRTGYTGEVSKHVYIRQKINGIEVTNAVANVALSKKDKVIAYGSSFVKPKSVASSTPKLSKAEAIAKAEAAFSAKYNDWKVSVEYFTKDTGDAALTYLVQVQNEDHWWEVSVDAANGEIVNAVDFVAQASYNVLKFDKQDLREGFTVETNPADTVASPNGWHVAGSTSYTTTRGNNVVAYKTSNTGTSAQTSTGLNFIYTHNPSVAPATSPNLDVARVNGFYLGNIVHDLTYRYGFTEKAYNFQADNRGNGGAGNDAVNLSIQDSSGTNNANFATPGDGQAGTCRMYIWTYNTPNRDGSISNDIIAHEFMHGVTNRMTGGGTGRCLQTTEAGGMGEGWSDILAFWTEQKSANPVDFTLASYVYNNVKGIRTVPYSTNKSVDPHMYSSIKTLNEGKRIGEVWATILIEVYYALVGKYGTAGNIVFFHLLIDALPIQPCNPTIVAARDAIIQADVNRYGGVNKCLLWNAFAKRGLGSGAANFNDSSAVPSGC</sequence>
<evidence type="ECO:0000256" key="6">
    <source>
        <dbReference type="ARBA" id="ARBA00022729"/>
    </source>
</evidence>
<evidence type="ECO:0000313" key="17">
    <source>
        <dbReference type="Proteomes" id="UP000027195"/>
    </source>
</evidence>
<dbReference type="Pfam" id="PF03413">
    <property type="entry name" value="PepSY"/>
    <property type="match status" value="1"/>
</dbReference>
<feature type="binding site" evidence="12">
    <location>
        <position position="398"/>
    </location>
    <ligand>
        <name>Zn(2+)</name>
        <dbReference type="ChEBI" id="CHEBI:29105"/>
        <note>catalytic</note>
    </ligand>
</feature>
<comment type="similarity">
    <text evidence="2 13">Belongs to the peptidase M36 family.</text>
</comment>
<name>A0A067N106_BOTB1</name>
<evidence type="ECO:0000256" key="13">
    <source>
        <dbReference type="RuleBase" id="RU364017"/>
    </source>
</evidence>
<keyword evidence="6 13" id="KW-0732">Signal</keyword>
<dbReference type="InterPro" id="IPR011096">
    <property type="entry name" value="FTP_domain"/>
</dbReference>
<accession>A0A067N106</accession>
<evidence type="ECO:0000313" key="16">
    <source>
        <dbReference type="EMBL" id="KDQ21544.1"/>
    </source>
</evidence>
<dbReference type="Gene3D" id="3.10.170.10">
    <property type="match status" value="1"/>
</dbReference>
<evidence type="ECO:0000256" key="2">
    <source>
        <dbReference type="ARBA" id="ARBA00006006"/>
    </source>
</evidence>
<dbReference type="PRINTS" id="PR00999">
    <property type="entry name" value="FUNGALYSIN"/>
</dbReference>
<keyword evidence="3 13" id="KW-0964">Secreted</keyword>
<feature type="binding site" evidence="12">
    <location>
        <position position="427"/>
    </location>
    <ligand>
        <name>Zn(2+)</name>
        <dbReference type="ChEBI" id="CHEBI:29105"/>
        <note>catalytic</note>
    </ligand>
</feature>
<feature type="binding site" evidence="12">
    <location>
        <position position="402"/>
    </location>
    <ligand>
        <name>Zn(2+)</name>
        <dbReference type="ChEBI" id="CHEBI:29105"/>
        <note>catalytic</note>
    </ligand>
</feature>
<evidence type="ECO:0000256" key="1">
    <source>
        <dbReference type="ARBA" id="ARBA00004613"/>
    </source>
</evidence>
<gene>
    <name evidence="16" type="ORF">BOTBODRAFT_99893</name>
</gene>
<dbReference type="Pfam" id="PF02128">
    <property type="entry name" value="Peptidase_M36"/>
    <property type="match status" value="1"/>
</dbReference>
<dbReference type="Gene3D" id="3.10.450.40">
    <property type="match status" value="1"/>
</dbReference>
<evidence type="ECO:0000256" key="3">
    <source>
        <dbReference type="ARBA" id="ARBA00022525"/>
    </source>
</evidence>
<evidence type="ECO:0000256" key="5">
    <source>
        <dbReference type="ARBA" id="ARBA00022723"/>
    </source>
</evidence>
<dbReference type="Gene3D" id="1.10.390.10">
    <property type="entry name" value="Neutral Protease Domain 2"/>
    <property type="match status" value="1"/>
</dbReference>
<feature type="active site" evidence="11">
    <location>
        <position position="399"/>
    </location>
</feature>
<dbReference type="EMBL" id="KL198016">
    <property type="protein sequence ID" value="KDQ21544.1"/>
    <property type="molecule type" value="Genomic_DNA"/>
</dbReference>
<keyword evidence="7 13" id="KW-0378">Hydrolase</keyword>